<comment type="subcellular location">
    <subcellularLocation>
        <location evidence="2">Cell membrane</location>
        <topology evidence="2">Multi-pass membrane protein</topology>
    </subcellularLocation>
</comment>
<evidence type="ECO:0000256" key="8">
    <source>
        <dbReference type="ARBA" id="ARBA00022741"/>
    </source>
</evidence>
<organism evidence="17 18">
    <name type="scientific">Allochromatium palmeri</name>
    <dbReference type="NCBI Taxonomy" id="231048"/>
    <lineage>
        <taxon>Bacteria</taxon>
        <taxon>Pseudomonadati</taxon>
        <taxon>Pseudomonadota</taxon>
        <taxon>Gammaproteobacteria</taxon>
        <taxon>Chromatiales</taxon>
        <taxon>Chromatiaceae</taxon>
        <taxon>Allochromatium</taxon>
    </lineage>
</organism>
<protein>
    <recommendedName>
        <fullName evidence="3">histidine kinase</fullName>
        <ecNumber evidence="3">2.7.13.3</ecNumber>
    </recommendedName>
</protein>
<dbReference type="OrthoDB" id="1931120at2"/>
<keyword evidence="9" id="KW-0418">Kinase</keyword>
<reference evidence="17 18" key="1">
    <citation type="submission" date="2019-11" db="EMBL/GenBank/DDBJ databases">
        <title>Whole-genome sequence of the anaerobic purple sulfur bacterium Allochromatium palmeri DSM 15591.</title>
        <authorList>
            <person name="Kyndt J.A."/>
            <person name="Meyer T.E."/>
        </authorList>
    </citation>
    <scope>NUCLEOTIDE SEQUENCE [LARGE SCALE GENOMIC DNA]</scope>
    <source>
        <strain evidence="17 18">DSM 15591</strain>
    </source>
</reference>
<dbReference type="InterPro" id="IPR036097">
    <property type="entry name" value="HisK_dim/P_sf"/>
</dbReference>
<dbReference type="SMART" id="SM00304">
    <property type="entry name" value="HAMP"/>
    <property type="match status" value="1"/>
</dbReference>
<dbReference type="PROSITE" id="PS50109">
    <property type="entry name" value="HIS_KIN"/>
    <property type="match status" value="1"/>
</dbReference>
<keyword evidence="8" id="KW-0547">Nucleotide-binding</keyword>
<dbReference type="Proteomes" id="UP000434044">
    <property type="component" value="Unassembled WGS sequence"/>
</dbReference>
<dbReference type="PRINTS" id="PR00344">
    <property type="entry name" value="BCTRLSENSOR"/>
</dbReference>
<dbReference type="InterPro" id="IPR036890">
    <property type="entry name" value="HATPase_C_sf"/>
</dbReference>
<evidence type="ECO:0000256" key="14">
    <source>
        <dbReference type="SAM" id="Coils"/>
    </source>
</evidence>
<keyword evidence="6" id="KW-0808">Transferase</keyword>
<dbReference type="Gene3D" id="6.10.340.10">
    <property type="match status" value="1"/>
</dbReference>
<evidence type="ECO:0000256" key="12">
    <source>
        <dbReference type="ARBA" id="ARBA00023012"/>
    </source>
</evidence>
<keyword evidence="7" id="KW-0812">Transmembrane</keyword>
<keyword evidence="13" id="KW-0472">Membrane</keyword>
<dbReference type="InterPro" id="IPR003594">
    <property type="entry name" value="HATPase_dom"/>
</dbReference>
<dbReference type="PANTHER" id="PTHR43065">
    <property type="entry name" value="SENSOR HISTIDINE KINASE"/>
    <property type="match status" value="1"/>
</dbReference>
<proteinExistence type="predicted"/>
<keyword evidence="12" id="KW-0902">Two-component regulatory system</keyword>
<keyword evidence="4" id="KW-1003">Cell membrane</keyword>
<feature type="domain" description="HAMP" evidence="16">
    <location>
        <begin position="323"/>
        <end position="375"/>
    </location>
</feature>
<evidence type="ECO:0000256" key="6">
    <source>
        <dbReference type="ARBA" id="ARBA00022679"/>
    </source>
</evidence>
<name>A0A6N8EK48_9GAMM</name>
<dbReference type="InterPro" id="IPR033479">
    <property type="entry name" value="dCache_1"/>
</dbReference>
<dbReference type="PANTHER" id="PTHR43065:SF10">
    <property type="entry name" value="PEROXIDE STRESS-ACTIVATED HISTIDINE KINASE MAK3"/>
    <property type="match status" value="1"/>
</dbReference>
<comment type="catalytic activity">
    <reaction evidence="1">
        <text>ATP + protein L-histidine = ADP + protein N-phospho-L-histidine.</text>
        <dbReference type="EC" id="2.7.13.3"/>
    </reaction>
</comment>
<dbReference type="PROSITE" id="PS50885">
    <property type="entry name" value="HAMP"/>
    <property type="match status" value="1"/>
</dbReference>
<dbReference type="AlphaFoldDB" id="A0A6N8EK48"/>
<feature type="coiled-coil region" evidence="14">
    <location>
        <begin position="372"/>
        <end position="412"/>
    </location>
</feature>
<dbReference type="CDD" id="cd18774">
    <property type="entry name" value="PDC2_HK_sensor"/>
    <property type="match status" value="1"/>
</dbReference>
<gene>
    <name evidence="17" type="ORF">GJ668_19035</name>
</gene>
<dbReference type="InterPro" id="IPR004358">
    <property type="entry name" value="Sig_transdc_His_kin-like_C"/>
</dbReference>
<keyword evidence="14" id="KW-0175">Coiled coil</keyword>
<keyword evidence="18" id="KW-1185">Reference proteome</keyword>
<feature type="domain" description="Histidine kinase" evidence="15">
    <location>
        <begin position="431"/>
        <end position="731"/>
    </location>
</feature>
<evidence type="ECO:0000256" key="10">
    <source>
        <dbReference type="ARBA" id="ARBA00022840"/>
    </source>
</evidence>
<dbReference type="SUPFAM" id="SSF47384">
    <property type="entry name" value="Homodimeric domain of signal transducing histidine kinase"/>
    <property type="match status" value="1"/>
</dbReference>
<dbReference type="Pfam" id="PF02518">
    <property type="entry name" value="HATPase_c"/>
    <property type="match status" value="1"/>
</dbReference>
<evidence type="ECO:0000256" key="5">
    <source>
        <dbReference type="ARBA" id="ARBA00022553"/>
    </source>
</evidence>
<dbReference type="Gene3D" id="3.30.565.10">
    <property type="entry name" value="Histidine kinase-like ATPase, C-terminal domain"/>
    <property type="match status" value="1"/>
</dbReference>
<evidence type="ECO:0000256" key="13">
    <source>
        <dbReference type="ARBA" id="ARBA00023136"/>
    </source>
</evidence>
<keyword evidence="11" id="KW-1133">Transmembrane helix</keyword>
<evidence type="ECO:0000256" key="1">
    <source>
        <dbReference type="ARBA" id="ARBA00000085"/>
    </source>
</evidence>
<comment type="caution">
    <text evidence="17">The sequence shown here is derived from an EMBL/GenBank/DDBJ whole genome shotgun (WGS) entry which is preliminary data.</text>
</comment>
<dbReference type="CDD" id="cd00082">
    <property type="entry name" value="HisKA"/>
    <property type="match status" value="1"/>
</dbReference>
<dbReference type="EMBL" id="WNKT01000080">
    <property type="protein sequence ID" value="MTW23136.1"/>
    <property type="molecule type" value="Genomic_DNA"/>
</dbReference>
<dbReference type="GO" id="GO:0005886">
    <property type="term" value="C:plasma membrane"/>
    <property type="evidence" value="ECO:0007669"/>
    <property type="project" value="UniProtKB-SubCell"/>
</dbReference>
<evidence type="ECO:0000259" key="16">
    <source>
        <dbReference type="PROSITE" id="PS50885"/>
    </source>
</evidence>
<dbReference type="InterPro" id="IPR005467">
    <property type="entry name" value="His_kinase_dom"/>
</dbReference>
<dbReference type="RefSeq" id="WP_155451677.1">
    <property type="nucleotide sequence ID" value="NZ_WNKT01000080.1"/>
</dbReference>
<evidence type="ECO:0000256" key="11">
    <source>
        <dbReference type="ARBA" id="ARBA00022989"/>
    </source>
</evidence>
<dbReference type="Gene3D" id="1.10.287.130">
    <property type="match status" value="1"/>
</dbReference>
<sequence length="733" mass="80276">MSRLRSIAAELGLTFLVVALAPILTAYIVANDIFSRSIHQQKLEALTAIADAAQDRVETYVRGLITDTTTLARAPSLVTLLHQPEPLIQPDASTLSFLSSFSEAKGYYDLLLVDQAGNIRFSLKREDDLGGHVQDAQLAGTQLAATIDAANTLLQTEVSNFAWYPPSQELAAFLAAPIFDGGVIIGNLILQIDNQELNTIVNHYGGLGETGELLAATLGEDGLVVAAPSRHAPNLPERTLDPTAFVPLQAAMQGQAGSGRFVDYRGQDSLGVWRYLPSLNWGLLVKIDTAEFQAPIQRFASISQAVMLASIGLVLFGVWLANRLVSRPIVQLAQSVTRLEHEALPEPLQVPARHEIAALVAAFNQLIASVRVHQTELEARVAQRTAELAEANRELQHSNVELAATLDTLQKTQSQLVETEKLVALGQLIAGVAHEINTPLGSIASSIETLANAYQEQDRFLTLFAALSPVRREQFLELLTLAAAGSSLSLKEKRDLKKDYEQRLAGRAVPQPRQVAELLSQLPPLDIERFVPLLEDEKATEILEHLRQGSHIHRACQNIRTAADKARKVVFALKSFARYDHTGVKSPTHLRESIETVLTLYQNQMKQTIDLQTDLPEGPPIPAYADELGQVWMNLVHNALQAMDYKGRLEIGLQQDADWARVRITDTGGGIPEAIRDRIFQPFFTTKPAGEGSGLGLDIVRRIVDKHQGEIRLESTVGVGTSVEIWLPVTNTE</sequence>
<keyword evidence="5" id="KW-0597">Phosphoprotein</keyword>
<evidence type="ECO:0000259" key="15">
    <source>
        <dbReference type="PROSITE" id="PS50109"/>
    </source>
</evidence>
<evidence type="ECO:0000313" key="17">
    <source>
        <dbReference type="EMBL" id="MTW23136.1"/>
    </source>
</evidence>
<evidence type="ECO:0000256" key="4">
    <source>
        <dbReference type="ARBA" id="ARBA00022475"/>
    </source>
</evidence>
<keyword evidence="10" id="KW-0067">ATP-binding</keyword>
<evidence type="ECO:0000256" key="9">
    <source>
        <dbReference type="ARBA" id="ARBA00022777"/>
    </source>
</evidence>
<evidence type="ECO:0000256" key="7">
    <source>
        <dbReference type="ARBA" id="ARBA00022692"/>
    </source>
</evidence>
<dbReference type="SUPFAM" id="SSF55874">
    <property type="entry name" value="ATPase domain of HSP90 chaperone/DNA topoisomerase II/histidine kinase"/>
    <property type="match status" value="1"/>
</dbReference>
<evidence type="ECO:0000313" key="18">
    <source>
        <dbReference type="Proteomes" id="UP000434044"/>
    </source>
</evidence>
<dbReference type="GO" id="GO:0000155">
    <property type="term" value="F:phosphorelay sensor kinase activity"/>
    <property type="evidence" value="ECO:0007669"/>
    <property type="project" value="InterPro"/>
</dbReference>
<dbReference type="Pfam" id="PF02743">
    <property type="entry name" value="dCache_1"/>
    <property type="match status" value="1"/>
</dbReference>
<dbReference type="SMART" id="SM00387">
    <property type="entry name" value="HATPase_c"/>
    <property type="match status" value="1"/>
</dbReference>
<dbReference type="InterPro" id="IPR003661">
    <property type="entry name" value="HisK_dim/P_dom"/>
</dbReference>
<evidence type="ECO:0000256" key="2">
    <source>
        <dbReference type="ARBA" id="ARBA00004651"/>
    </source>
</evidence>
<dbReference type="InterPro" id="IPR003660">
    <property type="entry name" value="HAMP_dom"/>
</dbReference>
<accession>A0A6N8EK48</accession>
<dbReference type="Pfam" id="PF00672">
    <property type="entry name" value="HAMP"/>
    <property type="match status" value="1"/>
</dbReference>
<evidence type="ECO:0000256" key="3">
    <source>
        <dbReference type="ARBA" id="ARBA00012438"/>
    </source>
</evidence>
<dbReference type="GO" id="GO:0005524">
    <property type="term" value="F:ATP binding"/>
    <property type="evidence" value="ECO:0007669"/>
    <property type="project" value="UniProtKB-KW"/>
</dbReference>
<dbReference type="EC" id="2.7.13.3" evidence="3"/>